<name>A0A7G6X0K1_9ACTN</name>
<dbReference type="Pfam" id="PF03068">
    <property type="entry name" value="PAD"/>
    <property type="match status" value="1"/>
</dbReference>
<dbReference type="GO" id="GO:0004668">
    <property type="term" value="F:protein-arginine deiminase activity"/>
    <property type="evidence" value="ECO:0007669"/>
    <property type="project" value="InterPro"/>
</dbReference>
<evidence type="ECO:0000259" key="2">
    <source>
        <dbReference type="Pfam" id="PF03068"/>
    </source>
</evidence>
<dbReference type="AlphaFoldDB" id="A0A7G6X0K1"/>
<feature type="region of interest" description="Disordered" evidence="1">
    <location>
        <begin position="1"/>
        <end position="39"/>
    </location>
</feature>
<feature type="domain" description="Protein-arginine deiminase C-terminal" evidence="2">
    <location>
        <begin position="40"/>
        <end position="131"/>
    </location>
</feature>
<evidence type="ECO:0000313" key="4">
    <source>
        <dbReference type="Proteomes" id="UP000515563"/>
    </source>
</evidence>
<reference evidence="4" key="1">
    <citation type="submission" date="2019-09" db="EMBL/GenBank/DDBJ databases">
        <title>Antimicrobial potential of Antarctic Bacteria.</title>
        <authorList>
            <person name="Benaud N."/>
            <person name="Edwards R.J."/>
            <person name="Ferrari B.C."/>
        </authorList>
    </citation>
    <scope>NUCLEOTIDE SEQUENCE [LARGE SCALE GENOMIC DNA]</scope>
    <source>
        <strain evidence="4">SPB151</strain>
    </source>
</reference>
<dbReference type="Proteomes" id="UP000515563">
    <property type="component" value="Chromosome"/>
</dbReference>
<protein>
    <recommendedName>
        <fullName evidence="2">Protein-arginine deiminase C-terminal domain-containing protein</fullName>
    </recommendedName>
</protein>
<evidence type="ECO:0000313" key="3">
    <source>
        <dbReference type="EMBL" id="QNE19766.1"/>
    </source>
</evidence>
<dbReference type="EMBL" id="CP043661">
    <property type="protein sequence ID" value="QNE19766.1"/>
    <property type="molecule type" value="Genomic_DNA"/>
</dbReference>
<feature type="region of interest" description="Disordered" evidence="1">
    <location>
        <begin position="127"/>
        <end position="153"/>
    </location>
</feature>
<evidence type="ECO:0000256" key="1">
    <source>
        <dbReference type="SAM" id="MobiDB-lite"/>
    </source>
</evidence>
<dbReference type="SUPFAM" id="SSF55909">
    <property type="entry name" value="Pentein"/>
    <property type="match status" value="1"/>
</dbReference>
<dbReference type="KEGG" id="kqi:F1D05_19890"/>
<reference evidence="3 4" key="2">
    <citation type="journal article" date="2020" name="Microbiol. Resour. Announc.">
        <title>Antarctic desert soil bacteria exhibit high novel natural product potential, evaluated through long-read genome sequencing and comparative genomics.</title>
        <authorList>
            <person name="Benaud N."/>
            <person name="Edwards R.J."/>
            <person name="Amos T.G."/>
            <person name="D'Agostino P.M."/>
            <person name="Gutierrez-Chavez C."/>
            <person name="Montgomery K."/>
            <person name="Nicetic I."/>
            <person name="Ferrari B.C."/>
        </authorList>
    </citation>
    <scope>NUCLEOTIDE SEQUENCE [LARGE SCALE GENOMIC DNA]</scope>
    <source>
        <strain evidence="3 4">SPB151</strain>
    </source>
</reference>
<dbReference type="InterPro" id="IPR013530">
    <property type="entry name" value="PAD_C"/>
</dbReference>
<dbReference type="GO" id="GO:0005737">
    <property type="term" value="C:cytoplasm"/>
    <property type="evidence" value="ECO:0007669"/>
    <property type="project" value="InterPro"/>
</dbReference>
<accession>A0A7G6X0K1</accession>
<sequence>MRLDARGRRSEARGGTPAQGSTRWRGCGATGGRHELPPASPTVNEVLADSNGLAEDEEAARHIDDQVEILLKATGLRRSELVRLPVLFAKNARTGLLRTMLPGLVNGLSLSSRHIAVPDPHGPKVAGRWALGGTSSAPRPSGRSGGTATGALG</sequence>
<feature type="compositionally biased region" description="Basic and acidic residues" evidence="1">
    <location>
        <begin position="1"/>
        <end position="12"/>
    </location>
</feature>
<feature type="compositionally biased region" description="Gly residues" evidence="1">
    <location>
        <begin position="143"/>
        <end position="153"/>
    </location>
</feature>
<gene>
    <name evidence="3" type="ORF">F1D05_19890</name>
</gene>
<feature type="compositionally biased region" description="Low complexity" evidence="1">
    <location>
        <begin position="132"/>
        <end position="142"/>
    </location>
</feature>
<dbReference type="Gene3D" id="3.75.10.10">
    <property type="entry name" value="L-arginine/glycine Amidinotransferase, Chain A"/>
    <property type="match status" value="1"/>
</dbReference>
<proteinExistence type="predicted"/>
<keyword evidence="4" id="KW-1185">Reference proteome</keyword>
<organism evidence="3 4">
    <name type="scientific">Kribbella qitaiheensis</name>
    <dbReference type="NCBI Taxonomy" id="1544730"/>
    <lineage>
        <taxon>Bacteria</taxon>
        <taxon>Bacillati</taxon>
        <taxon>Actinomycetota</taxon>
        <taxon>Actinomycetes</taxon>
        <taxon>Propionibacteriales</taxon>
        <taxon>Kribbellaceae</taxon>
        <taxon>Kribbella</taxon>
    </lineage>
</organism>
<dbReference type="GO" id="GO:0005509">
    <property type="term" value="F:calcium ion binding"/>
    <property type="evidence" value="ECO:0007669"/>
    <property type="project" value="InterPro"/>
</dbReference>